<protein>
    <submittedName>
        <fullName evidence="2">Uncharacterized protein</fullName>
    </submittedName>
</protein>
<name>A0A9Q9EIK2_9PEZI</name>
<dbReference type="EMBL" id="CP099420">
    <property type="protein sequence ID" value="USW51179.1"/>
    <property type="molecule type" value="Genomic_DNA"/>
</dbReference>
<evidence type="ECO:0000313" key="2">
    <source>
        <dbReference type="EMBL" id="USW51179.1"/>
    </source>
</evidence>
<accession>A0A9Q9EIK2</accession>
<feature type="region of interest" description="Disordered" evidence="1">
    <location>
        <begin position="28"/>
        <end position="49"/>
    </location>
</feature>
<reference evidence="2" key="1">
    <citation type="submission" date="2022-06" db="EMBL/GenBank/DDBJ databases">
        <title>Complete genome sequences of two strains of the flax pathogen Septoria linicola.</title>
        <authorList>
            <person name="Lapalu N."/>
            <person name="Simon A."/>
            <person name="Demenou B."/>
            <person name="Paumier D."/>
            <person name="Guillot M.-P."/>
            <person name="Gout L."/>
            <person name="Valade R."/>
        </authorList>
    </citation>
    <scope>NUCLEOTIDE SEQUENCE</scope>
    <source>
        <strain evidence="2">SE15195</strain>
    </source>
</reference>
<keyword evidence="3" id="KW-1185">Reference proteome</keyword>
<dbReference type="AlphaFoldDB" id="A0A9Q9EIK2"/>
<proteinExistence type="predicted"/>
<dbReference type="Proteomes" id="UP001056384">
    <property type="component" value="Chromosome 3"/>
</dbReference>
<sequence length="49" mass="5454">MRGYEHELPMYQSDVHRQHQLVPQAALLGQGITGGPTPPEDDLRSSDPQ</sequence>
<organism evidence="2 3">
    <name type="scientific">Septoria linicola</name>
    <dbReference type="NCBI Taxonomy" id="215465"/>
    <lineage>
        <taxon>Eukaryota</taxon>
        <taxon>Fungi</taxon>
        <taxon>Dikarya</taxon>
        <taxon>Ascomycota</taxon>
        <taxon>Pezizomycotina</taxon>
        <taxon>Dothideomycetes</taxon>
        <taxon>Dothideomycetidae</taxon>
        <taxon>Mycosphaerellales</taxon>
        <taxon>Mycosphaerellaceae</taxon>
        <taxon>Septoria</taxon>
    </lineage>
</organism>
<evidence type="ECO:0000256" key="1">
    <source>
        <dbReference type="SAM" id="MobiDB-lite"/>
    </source>
</evidence>
<evidence type="ECO:0000313" key="3">
    <source>
        <dbReference type="Proteomes" id="UP001056384"/>
    </source>
</evidence>
<gene>
    <name evidence="2" type="ORF">Slin15195_G044980</name>
</gene>